<protein>
    <submittedName>
        <fullName evidence="3">Hydantoinase/oxoprolinase family protein</fullName>
    </submittedName>
</protein>
<dbReference type="GO" id="GO:0005829">
    <property type="term" value="C:cytosol"/>
    <property type="evidence" value="ECO:0007669"/>
    <property type="project" value="TreeGrafter"/>
</dbReference>
<dbReference type="InterPro" id="IPR045079">
    <property type="entry name" value="Oxoprolinase-like"/>
</dbReference>
<organism evidence="3 4">
    <name type="scientific">Novacetimonas hansenii</name>
    <name type="common">Komagataeibacter hansenii</name>
    <dbReference type="NCBI Taxonomy" id="436"/>
    <lineage>
        <taxon>Bacteria</taxon>
        <taxon>Pseudomonadati</taxon>
        <taxon>Pseudomonadota</taxon>
        <taxon>Alphaproteobacteria</taxon>
        <taxon>Acetobacterales</taxon>
        <taxon>Acetobacteraceae</taxon>
        <taxon>Novacetimonas</taxon>
    </lineage>
</organism>
<dbReference type="SUPFAM" id="SSF53067">
    <property type="entry name" value="Actin-like ATPase domain"/>
    <property type="match status" value="1"/>
</dbReference>
<dbReference type="InterPro" id="IPR002821">
    <property type="entry name" value="Hydantoinase_A"/>
</dbReference>
<evidence type="ECO:0000259" key="1">
    <source>
        <dbReference type="Pfam" id="PF01968"/>
    </source>
</evidence>
<comment type="caution">
    <text evidence="3">The sequence shown here is derived from an EMBL/GenBank/DDBJ whole genome shotgun (WGS) entry which is preliminary data.</text>
</comment>
<sequence>MARPGARISIDIGGTFTDIAIENGNHVFASKVLTDVAHPENGMLRGIEISLRNAGLVPSDVRSILHGTTLATNALIERKGAKTAMITTQGFRDVIEIAYEHRYAQYDIHSAKAAPLIPRPARFTICERIHADGSVRSEVSEEDVRRLIPAIREMGAQSVAICLMHSHINDTHERKVRDILHASLPDLYISLSSEVCPEIREYDRFITTCANAYVQPLVSRYLELLYEGITRRGFDCPLFLVNSGGGLTSVDVARRFPIRLVESGPVGGAILAAHVARRRGKAEALSFDMGGTTAKLALIDGGAPSYGRVFEVDRQYRFMKGSGFPVRIPVVEMVEIGAGGGSVVSSDRIGRITVGPQSVGSTPGPACYGKGGRLPTVTDANVVLGRLNPRYFGNDGLSLDVEAAREAFARAFSSSQALAPKVAASGADEIVNENMASAARIHAQEQGSLLPQRILIAFGGCAPLHAASLADKLGIGRVIIPRGAGIGSCIGFLRMPAAYQVSHARIIDLDAADPTAIADILARLEAEGRLVIKEAVGDGAMRVQRFVDLRYLGQGHEITIALPEDVPTDELHACLVDLFTRKYQQIYNIAFAHLAIQITGFSVHVEERDGGLRDRHFQIEFAKDIPVGPQHPVEVTLETVDGPQRGHALGRQAMVEGTTYPGPLLIIDPDTTTVVPSSFSAICDISGDIVLTRNI</sequence>
<dbReference type="GO" id="GO:0017168">
    <property type="term" value="F:5-oxoprolinase (ATP-hydrolyzing) activity"/>
    <property type="evidence" value="ECO:0007669"/>
    <property type="project" value="TreeGrafter"/>
</dbReference>
<gene>
    <name evidence="3" type="ORF">K1W68_04400</name>
</gene>
<name>A0AAW5EN99_NOVHA</name>
<reference evidence="3" key="2">
    <citation type="submission" date="2022-03" db="EMBL/GenBank/DDBJ databases">
        <authorList>
            <person name="Ryngajllo M."/>
            <person name="Jacek P."/>
            <person name="Kubiak K."/>
        </authorList>
    </citation>
    <scope>NUCLEOTIDE SEQUENCE</scope>
    <source>
        <strain evidence="3">SI1</strain>
    </source>
</reference>
<dbReference type="GO" id="GO:0006749">
    <property type="term" value="P:glutathione metabolic process"/>
    <property type="evidence" value="ECO:0007669"/>
    <property type="project" value="TreeGrafter"/>
</dbReference>
<dbReference type="Proteomes" id="UP001202887">
    <property type="component" value="Unassembled WGS sequence"/>
</dbReference>
<dbReference type="RefSeq" id="WP_247066462.1">
    <property type="nucleotide sequence ID" value="NZ_CP094848.1"/>
</dbReference>
<dbReference type="Pfam" id="PF01968">
    <property type="entry name" value="Hydantoinase_A"/>
    <property type="match status" value="1"/>
</dbReference>
<accession>A0AAW5EN99</accession>
<proteinExistence type="predicted"/>
<dbReference type="EMBL" id="JAIBCX010000007">
    <property type="protein sequence ID" value="MCJ8353238.1"/>
    <property type="molecule type" value="Genomic_DNA"/>
</dbReference>
<evidence type="ECO:0000313" key="3">
    <source>
        <dbReference type="EMBL" id="MCJ8353238.1"/>
    </source>
</evidence>
<dbReference type="Pfam" id="PF05378">
    <property type="entry name" value="Hydant_A_N"/>
    <property type="match status" value="1"/>
</dbReference>
<evidence type="ECO:0000259" key="2">
    <source>
        <dbReference type="Pfam" id="PF05378"/>
    </source>
</evidence>
<dbReference type="InterPro" id="IPR008040">
    <property type="entry name" value="Hydant_A_N"/>
</dbReference>
<feature type="domain" description="Hydantoinase/oxoprolinase N-terminal" evidence="2">
    <location>
        <begin position="7"/>
        <end position="181"/>
    </location>
</feature>
<evidence type="ECO:0000313" key="4">
    <source>
        <dbReference type="Proteomes" id="UP001202887"/>
    </source>
</evidence>
<dbReference type="AlphaFoldDB" id="A0AAW5EN99"/>
<dbReference type="PANTHER" id="PTHR11365:SF23">
    <property type="entry name" value="HYPOTHETICAL 5-OXOPROLINASE (EUROFUNG)-RELATED"/>
    <property type="match status" value="1"/>
</dbReference>
<dbReference type="InterPro" id="IPR043129">
    <property type="entry name" value="ATPase_NBD"/>
</dbReference>
<feature type="domain" description="Hydantoinase A/oxoprolinase" evidence="1">
    <location>
        <begin position="204"/>
        <end position="493"/>
    </location>
</feature>
<dbReference type="PANTHER" id="PTHR11365">
    <property type="entry name" value="5-OXOPROLINASE RELATED"/>
    <property type="match status" value="1"/>
</dbReference>
<reference evidence="3" key="1">
    <citation type="journal article" date="2021" name="Polymers (Basel)">
        <title>Highly Stretchable Bacterial Cellulose Produced by Komagataeibacter hansenii SI1.</title>
        <authorList>
            <person name="Cielecka I."/>
            <person name="Ryngajllo M."/>
            <person name="Maniukiewicz W."/>
            <person name="Bielecki S."/>
        </authorList>
    </citation>
    <scope>NUCLEOTIDE SEQUENCE</scope>
    <source>
        <strain evidence="3">SI1</strain>
    </source>
</reference>